<dbReference type="Proteomes" id="UP000016932">
    <property type="component" value="Unassembled WGS sequence"/>
</dbReference>
<keyword evidence="2" id="KW-1185">Reference proteome</keyword>
<gene>
    <name evidence="1" type="ORF">MYCFIDRAFT_175107</name>
</gene>
<evidence type="ECO:0000313" key="1">
    <source>
        <dbReference type="EMBL" id="EME83684.1"/>
    </source>
</evidence>
<protein>
    <submittedName>
        <fullName evidence="1">Uncharacterized protein</fullName>
    </submittedName>
</protein>
<name>M2ZXH2_PSEFD</name>
<dbReference type="EMBL" id="KB446558">
    <property type="protein sequence ID" value="EME83684.1"/>
    <property type="molecule type" value="Genomic_DNA"/>
</dbReference>
<dbReference type="KEGG" id="pfj:MYCFIDRAFT_175107"/>
<reference evidence="1 2" key="1">
    <citation type="journal article" date="2012" name="PLoS Pathog.">
        <title>Diverse lifestyles and strategies of plant pathogenesis encoded in the genomes of eighteen Dothideomycetes fungi.</title>
        <authorList>
            <person name="Ohm R.A."/>
            <person name="Feau N."/>
            <person name="Henrissat B."/>
            <person name="Schoch C.L."/>
            <person name="Horwitz B.A."/>
            <person name="Barry K.W."/>
            <person name="Condon B.J."/>
            <person name="Copeland A.C."/>
            <person name="Dhillon B."/>
            <person name="Glaser F."/>
            <person name="Hesse C.N."/>
            <person name="Kosti I."/>
            <person name="LaButti K."/>
            <person name="Lindquist E.A."/>
            <person name="Lucas S."/>
            <person name="Salamov A.A."/>
            <person name="Bradshaw R.E."/>
            <person name="Ciuffetti L."/>
            <person name="Hamelin R.C."/>
            <person name="Kema G.H.J."/>
            <person name="Lawrence C."/>
            <person name="Scott J.A."/>
            <person name="Spatafora J.W."/>
            <person name="Turgeon B.G."/>
            <person name="de Wit P.J.G.M."/>
            <person name="Zhong S."/>
            <person name="Goodwin S.B."/>
            <person name="Grigoriev I.V."/>
        </authorList>
    </citation>
    <scope>NUCLEOTIDE SEQUENCE [LARGE SCALE GENOMIC DNA]</scope>
    <source>
        <strain evidence="1 2">CIRAD86</strain>
    </source>
</reference>
<dbReference type="HOGENOM" id="CLU_852916_0_0_1"/>
<dbReference type="AlphaFoldDB" id="M2ZXH2"/>
<evidence type="ECO:0000313" key="2">
    <source>
        <dbReference type="Proteomes" id="UP000016932"/>
    </source>
</evidence>
<dbReference type="GeneID" id="19333334"/>
<sequence length="326" mass="35031">MRKSADARARNVAIRVRAVSRIFASVSADWKERDESLTALEEYQPSCTRLIESISEHPTTAASLQSAKLSAASSSQCREATHFSPSQPAAITESACMIHFSPASNVRHGLEHCFLVRVYMGTMDVVSNAMPVVPRTILLGQMGTLGSADSSAAARLSILISASKASGGCMGWDVVGEAVLVDDKAQASRTPTREADFQGEQARTIIGHSVSSWLGTSIRVEPPLSRACIDLFSCNLHLATSPPPARALATGNQHSSGASVDWIKSQARSIIGHATSYAKECSSWLRIFLQPAPRHLPPEPQLPINQSLVRVGRPIHTRGSMRAELL</sequence>
<accession>M2ZXH2</accession>
<dbReference type="RefSeq" id="XP_007926849.1">
    <property type="nucleotide sequence ID" value="XM_007928658.1"/>
</dbReference>
<organism evidence="1 2">
    <name type="scientific">Pseudocercospora fijiensis (strain CIRAD86)</name>
    <name type="common">Black leaf streak disease fungus</name>
    <name type="synonym">Mycosphaerella fijiensis</name>
    <dbReference type="NCBI Taxonomy" id="383855"/>
    <lineage>
        <taxon>Eukaryota</taxon>
        <taxon>Fungi</taxon>
        <taxon>Dikarya</taxon>
        <taxon>Ascomycota</taxon>
        <taxon>Pezizomycotina</taxon>
        <taxon>Dothideomycetes</taxon>
        <taxon>Dothideomycetidae</taxon>
        <taxon>Mycosphaerellales</taxon>
        <taxon>Mycosphaerellaceae</taxon>
        <taxon>Pseudocercospora</taxon>
    </lineage>
</organism>
<proteinExistence type="predicted"/>
<dbReference type="VEuPathDB" id="FungiDB:MYCFIDRAFT_175107"/>